<feature type="transmembrane region" description="Helical" evidence="1">
    <location>
        <begin position="204"/>
        <end position="225"/>
    </location>
</feature>
<proteinExistence type="predicted"/>
<evidence type="ECO:0000256" key="1">
    <source>
        <dbReference type="SAM" id="Phobius"/>
    </source>
</evidence>
<feature type="transmembrane region" description="Helical" evidence="1">
    <location>
        <begin position="95"/>
        <end position="117"/>
    </location>
</feature>
<organism evidence="2 3">
    <name type="scientific">Streptosporangium carneum</name>
    <dbReference type="NCBI Taxonomy" id="47481"/>
    <lineage>
        <taxon>Bacteria</taxon>
        <taxon>Bacillati</taxon>
        <taxon>Actinomycetota</taxon>
        <taxon>Actinomycetes</taxon>
        <taxon>Streptosporangiales</taxon>
        <taxon>Streptosporangiaceae</taxon>
        <taxon>Streptosporangium</taxon>
    </lineage>
</organism>
<dbReference type="AlphaFoldDB" id="A0A9W6I014"/>
<accession>A0A9W6I014</accession>
<feature type="transmembrane region" description="Helical" evidence="1">
    <location>
        <begin position="137"/>
        <end position="156"/>
    </location>
</feature>
<sequence>MEAGMEVGVEAGTAGAGVIDDYVAKLSRTLKGPEGPKLDLVTEARDSLLDATEALQREGLTRVEAELAAVEEFGSIGEVAPGYQEGLSVSAGRRLAALLFVSVPLTTLAWSVVWRLSPDDPATYAQWPAWFLPVSRALDILQLLVGLFGGMALFALGRGLRRIRRPRLVIRSLAVLVCVTLPVVGALGATLTLSSHHSSLFSSYPLSILAELLSSACAGLQLYGATRCLRVTSRRLVTA</sequence>
<protein>
    <submittedName>
        <fullName evidence="2">Uncharacterized protein</fullName>
    </submittedName>
</protein>
<keyword evidence="1" id="KW-0472">Membrane</keyword>
<keyword evidence="3" id="KW-1185">Reference proteome</keyword>
<dbReference type="EMBL" id="BSEV01000003">
    <property type="protein sequence ID" value="GLK08789.1"/>
    <property type="molecule type" value="Genomic_DNA"/>
</dbReference>
<dbReference type="InterPro" id="IPR047928">
    <property type="entry name" value="Perm_prefix_1"/>
</dbReference>
<gene>
    <name evidence="2" type="ORF">GCM10017600_21940</name>
</gene>
<dbReference type="NCBIfam" id="NF038403">
    <property type="entry name" value="perm_prefix_1"/>
    <property type="match status" value="1"/>
</dbReference>
<comment type="caution">
    <text evidence="2">The sequence shown here is derived from an EMBL/GenBank/DDBJ whole genome shotgun (WGS) entry which is preliminary data.</text>
</comment>
<reference evidence="2" key="2">
    <citation type="submission" date="2023-01" db="EMBL/GenBank/DDBJ databases">
        <authorList>
            <person name="Sun Q."/>
            <person name="Evtushenko L."/>
        </authorList>
    </citation>
    <scope>NUCLEOTIDE SEQUENCE</scope>
    <source>
        <strain evidence="2">VKM Ac-2007</strain>
    </source>
</reference>
<keyword evidence="1" id="KW-0812">Transmembrane</keyword>
<name>A0A9W6I014_9ACTN</name>
<dbReference type="Proteomes" id="UP001143474">
    <property type="component" value="Unassembled WGS sequence"/>
</dbReference>
<feature type="transmembrane region" description="Helical" evidence="1">
    <location>
        <begin position="168"/>
        <end position="192"/>
    </location>
</feature>
<keyword evidence="1" id="KW-1133">Transmembrane helix</keyword>
<evidence type="ECO:0000313" key="2">
    <source>
        <dbReference type="EMBL" id="GLK08789.1"/>
    </source>
</evidence>
<reference evidence="2" key="1">
    <citation type="journal article" date="2014" name="Int. J. Syst. Evol. Microbiol.">
        <title>Complete genome sequence of Corynebacterium casei LMG S-19264T (=DSM 44701T), isolated from a smear-ripened cheese.</title>
        <authorList>
            <consortium name="US DOE Joint Genome Institute (JGI-PGF)"/>
            <person name="Walter F."/>
            <person name="Albersmeier A."/>
            <person name="Kalinowski J."/>
            <person name="Ruckert C."/>
        </authorList>
    </citation>
    <scope>NUCLEOTIDE SEQUENCE</scope>
    <source>
        <strain evidence="2">VKM Ac-2007</strain>
    </source>
</reference>
<evidence type="ECO:0000313" key="3">
    <source>
        <dbReference type="Proteomes" id="UP001143474"/>
    </source>
</evidence>